<feature type="binding site" evidence="9">
    <location>
        <begin position="286"/>
        <end position="288"/>
    </location>
    <ligand>
        <name>2-[(2R,5Z)-2-carboxy-4-methylthiazol-5(2H)-ylidene]ethyl phosphate</name>
        <dbReference type="ChEBI" id="CHEBI:62899"/>
    </ligand>
</feature>
<evidence type="ECO:0000256" key="6">
    <source>
        <dbReference type="ARBA" id="ARBA00047334"/>
    </source>
</evidence>
<comment type="function">
    <text evidence="9">Condenses 4-methyl-5-(beta-hydroxyethyl)thiazole monophosphate (THZ-P) and 2-methyl-4-amino-5-hydroxymethyl pyrimidine pyrophosphate (HMP-PP) to form thiamine monophosphate (TMP).</text>
</comment>
<dbReference type="FunFam" id="3.20.20.70:FF:000096">
    <property type="entry name" value="Thiamine-phosphate synthase"/>
    <property type="match status" value="1"/>
</dbReference>
<comment type="cofactor">
    <cofactor evidence="9">
        <name>Mg(2+)</name>
        <dbReference type="ChEBI" id="CHEBI:18420"/>
    </cofactor>
    <text evidence="9">Binds 1 Mg(2+) ion per subunit.</text>
</comment>
<feature type="domain" description="Thiamine phosphate synthase/TenI" evidence="12">
    <location>
        <begin position="159"/>
        <end position="340"/>
    </location>
</feature>
<dbReference type="EC" id="2.5.1.3" evidence="9"/>
<evidence type="ECO:0000256" key="2">
    <source>
        <dbReference type="ARBA" id="ARBA00022679"/>
    </source>
</evidence>
<gene>
    <name evidence="9 14" type="primary">thiE</name>
    <name evidence="14" type="ORF">HVS_07285</name>
</gene>
<dbReference type="InterPro" id="IPR022998">
    <property type="entry name" value="ThiamineP_synth_TenI"/>
</dbReference>
<feature type="binding site" evidence="9">
    <location>
        <position position="221"/>
    </location>
    <ligand>
        <name>4-amino-2-methyl-5-(diphosphooxymethyl)pyrimidine</name>
        <dbReference type="ChEBI" id="CHEBI:57841"/>
    </ligand>
</feature>
<evidence type="ECO:0000259" key="12">
    <source>
        <dbReference type="Pfam" id="PF02581"/>
    </source>
</evidence>
<keyword evidence="5 9" id="KW-0784">Thiamine biosynthesis</keyword>
<feature type="binding site" evidence="9">
    <location>
        <position position="241"/>
    </location>
    <ligand>
        <name>Mg(2+)</name>
        <dbReference type="ChEBI" id="CHEBI:18420"/>
    </ligand>
</feature>
<dbReference type="AlphaFoldDB" id="A0A2K9EB47"/>
<comment type="catalytic activity">
    <reaction evidence="7 9 10">
        <text>2-(2-carboxy-4-methylthiazol-5-yl)ethyl phosphate + 4-amino-2-methyl-5-(diphosphooxymethyl)pyrimidine + 2 H(+) = thiamine phosphate + CO2 + diphosphate</text>
        <dbReference type="Rhea" id="RHEA:47848"/>
        <dbReference type="ChEBI" id="CHEBI:15378"/>
        <dbReference type="ChEBI" id="CHEBI:16526"/>
        <dbReference type="ChEBI" id="CHEBI:33019"/>
        <dbReference type="ChEBI" id="CHEBI:37575"/>
        <dbReference type="ChEBI" id="CHEBI:57841"/>
        <dbReference type="ChEBI" id="CHEBI:62890"/>
        <dbReference type="EC" id="2.5.1.3"/>
    </reaction>
</comment>
<feature type="binding site" evidence="9">
    <location>
        <begin position="337"/>
        <end position="338"/>
    </location>
    <ligand>
        <name>2-[(2R,5Z)-2-carboxy-4-methylthiazol-5(2H)-ylidene]ethyl phosphate</name>
        <dbReference type="ChEBI" id="CHEBI:62899"/>
    </ligand>
</feature>
<dbReference type="InterPro" id="IPR041397">
    <property type="entry name" value="ThiD2"/>
</dbReference>
<evidence type="ECO:0000259" key="13">
    <source>
        <dbReference type="Pfam" id="PF17792"/>
    </source>
</evidence>
<comment type="catalytic activity">
    <reaction evidence="8 9 10">
        <text>2-[(2R,5Z)-2-carboxy-4-methylthiazol-5(2H)-ylidene]ethyl phosphate + 4-amino-2-methyl-5-(diphosphooxymethyl)pyrimidine + 2 H(+) = thiamine phosphate + CO2 + diphosphate</text>
        <dbReference type="Rhea" id="RHEA:47844"/>
        <dbReference type="ChEBI" id="CHEBI:15378"/>
        <dbReference type="ChEBI" id="CHEBI:16526"/>
        <dbReference type="ChEBI" id="CHEBI:33019"/>
        <dbReference type="ChEBI" id="CHEBI:37575"/>
        <dbReference type="ChEBI" id="CHEBI:57841"/>
        <dbReference type="ChEBI" id="CHEBI:62899"/>
        <dbReference type="EC" id="2.5.1.3"/>
    </reaction>
</comment>
<dbReference type="PANTHER" id="PTHR20857">
    <property type="entry name" value="THIAMINE-PHOSPHATE PYROPHOSPHORYLASE"/>
    <property type="match status" value="1"/>
</dbReference>
<evidence type="ECO:0000256" key="5">
    <source>
        <dbReference type="ARBA" id="ARBA00022977"/>
    </source>
</evidence>
<dbReference type="GO" id="GO:0004789">
    <property type="term" value="F:thiamine-phosphate diphosphorylase activity"/>
    <property type="evidence" value="ECO:0007669"/>
    <property type="project" value="UniProtKB-UniRule"/>
</dbReference>
<dbReference type="PANTHER" id="PTHR20857:SF15">
    <property type="entry name" value="THIAMINE-PHOSPHATE SYNTHASE"/>
    <property type="match status" value="1"/>
</dbReference>
<feature type="binding site" evidence="9">
    <location>
        <position position="317"/>
    </location>
    <ligand>
        <name>2-[(2R,5Z)-2-carboxy-4-methylthiazol-5(2H)-ylidene]ethyl phosphate</name>
        <dbReference type="ChEBI" id="CHEBI:62899"/>
    </ligand>
</feature>
<keyword evidence="4 9" id="KW-0460">Magnesium</keyword>
<evidence type="ECO:0000256" key="7">
    <source>
        <dbReference type="ARBA" id="ARBA00047851"/>
    </source>
</evidence>
<comment type="similarity">
    <text evidence="9 10">Belongs to the thiamine-phosphate synthase family.</text>
</comment>
<dbReference type="GO" id="GO:0000287">
    <property type="term" value="F:magnesium ion binding"/>
    <property type="evidence" value="ECO:0007669"/>
    <property type="project" value="UniProtKB-UniRule"/>
</dbReference>
<evidence type="ECO:0000256" key="11">
    <source>
        <dbReference type="RuleBase" id="RU004253"/>
    </source>
</evidence>
<dbReference type="NCBIfam" id="TIGR00693">
    <property type="entry name" value="thiE"/>
    <property type="match status" value="1"/>
</dbReference>
<dbReference type="InterPro" id="IPR013785">
    <property type="entry name" value="Aldolase_TIM"/>
</dbReference>
<dbReference type="Proteomes" id="UP000233534">
    <property type="component" value="Chromosome"/>
</dbReference>
<dbReference type="InterPro" id="IPR036206">
    <property type="entry name" value="ThiamineP_synth_sf"/>
</dbReference>
<protein>
    <recommendedName>
        <fullName evidence="9">Thiamine-phosphate synthase</fullName>
        <shortName evidence="9">TP synthase</shortName>
        <shortName evidence="9">TPS</shortName>
        <ecNumber evidence="9">2.5.1.3</ecNumber>
    </recommendedName>
    <alternativeName>
        <fullName evidence="9">Thiamine-phosphate pyrophosphorylase</fullName>
        <shortName evidence="9">TMP pyrophosphorylase</shortName>
        <shortName evidence="9">TMP-PPase</shortName>
    </alternativeName>
</protein>
<evidence type="ECO:0000256" key="10">
    <source>
        <dbReference type="RuleBase" id="RU003826"/>
    </source>
</evidence>
<dbReference type="GO" id="GO:0009229">
    <property type="term" value="P:thiamine diphosphate biosynthetic process"/>
    <property type="evidence" value="ECO:0007669"/>
    <property type="project" value="UniProtKB-UniRule"/>
</dbReference>
<dbReference type="InterPro" id="IPR016229">
    <property type="entry name" value="TMP_synthase_cyanobac_bac"/>
</dbReference>
<sequence length="362" mass="41757">MWILKESEVLYMDKFYRIIDANINRASEGVRVLEDLARFYLEDKDLSKKLKEIRHGIRKEVMVFLPSLLNARDSLGDVGAWVSKELEIDNKASIRELAVANFKRLQEALRTVEENLKVIDKYRLSKIYENFRFDTYELEKIFFKKIPPQKRRRITLKGLYCITAHEFSKGRSNIEVVEKMIKGGAKILQYREKDKNFIDMYEECVKIRKLTQEAGVTFIVNDHVDLAMMVNADGVHLGQDDYPIEKVRELVGEDMIIGLSTHSPKQAQDALKKDVDYIGVGPIYRTYTKKDVCDPVGLEYLEYVIGNINIPYVAIGGIKEHNLHEVLSKGAKCVSMVTEITEAEDIEGIVRRVNKKILEGEM</sequence>
<dbReference type="RefSeq" id="WP_423230875.1">
    <property type="nucleotide sequence ID" value="NZ_CP025197.1"/>
</dbReference>
<comment type="catalytic activity">
    <reaction evidence="6 9 10">
        <text>4-methyl-5-(2-phosphooxyethyl)-thiazole + 4-amino-2-methyl-5-(diphosphooxymethyl)pyrimidine + H(+) = thiamine phosphate + diphosphate</text>
        <dbReference type="Rhea" id="RHEA:22328"/>
        <dbReference type="ChEBI" id="CHEBI:15378"/>
        <dbReference type="ChEBI" id="CHEBI:33019"/>
        <dbReference type="ChEBI" id="CHEBI:37575"/>
        <dbReference type="ChEBI" id="CHEBI:57841"/>
        <dbReference type="ChEBI" id="CHEBI:58296"/>
        <dbReference type="EC" id="2.5.1.3"/>
    </reaction>
</comment>
<accession>A0A2K9EB47</accession>
<evidence type="ECO:0000313" key="14">
    <source>
        <dbReference type="EMBL" id="AUG57374.1"/>
    </source>
</evidence>
<evidence type="ECO:0000256" key="1">
    <source>
        <dbReference type="ARBA" id="ARBA00005165"/>
    </source>
</evidence>
<feature type="binding site" evidence="9">
    <location>
        <position position="289"/>
    </location>
    <ligand>
        <name>4-amino-2-methyl-5-(diphosphooxymethyl)pyrimidine</name>
        <dbReference type="ChEBI" id="CHEBI:57841"/>
    </ligand>
</feature>
<dbReference type="GO" id="GO:0009228">
    <property type="term" value="P:thiamine biosynthetic process"/>
    <property type="evidence" value="ECO:0007669"/>
    <property type="project" value="UniProtKB-KW"/>
</dbReference>
<dbReference type="GO" id="GO:0005737">
    <property type="term" value="C:cytoplasm"/>
    <property type="evidence" value="ECO:0007669"/>
    <property type="project" value="TreeGrafter"/>
</dbReference>
<dbReference type="KEGG" id="hsc:HVS_07285"/>
<evidence type="ECO:0000256" key="3">
    <source>
        <dbReference type="ARBA" id="ARBA00022723"/>
    </source>
</evidence>
<comment type="pathway">
    <text evidence="1 9 11">Cofactor biosynthesis; thiamine diphosphate biosynthesis; thiamine phosphate from 4-amino-2-methyl-5-diphosphomethylpyrimidine and 4-methyl-5-(2-phosphoethyl)-thiazole: step 1/1.</text>
</comment>
<reference evidence="14 15" key="1">
    <citation type="submission" date="2017-12" db="EMBL/GenBank/DDBJ databases">
        <title>Complete genome sequence of Herbivorax saccincola GGR1, a novel Cellulosome-producing hydrolytic bacterium in a thermophilic biogas plant, established by Illumina and Nanopore MinION sequencing.</title>
        <authorList>
            <person name="Pechtl A."/>
            <person name="Ruckert C."/>
            <person name="Koeck D.E."/>
            <person name="Maus I."/>
            <person name="Winkler A."/>
            <person name="Kalinowski J."/>
            <person name="Puhler A."/>
            <person name="Schwarz W.W."/>
            <person name="Zverlov V.V."/>
            <person name="Schluter A."/>
            <person name="Liebl W."/>
        </authorList>
    </citation>
    <scope>NUCLEOTIDE SEQUENCE [LARGE SCALE GENOMIC DNA]</scope>
    <source>
        <strain evidence="15">SR1</strain>
    </source>
</reference>
<dbReference type="CDD" id="cd00564">
    <property type="entry name" value="TMP_TenI"/>
    <property type="match status" value="1"/>
</dbReference>
<keyword evidence="3 9" id="KW-0479">Metal-binding</keyword>
<evidence type="ECO:0000256" key="4">
    <source>
        <dbReference type="ARBA" id="ARBA00022842"/>
    </source>
</evidence>
<dbReference type="Pfam" id="PF02581">
    <property type="entry name" value="TMP-TENI"/>
    <property type="match status" value="1"/>
</dbReference>
<dbReference type="UniPathway" id="UPA00060">
    <property type="reaction ID" value="UER00141"/>
</dbReference>
<dbReference type="InterPro" id="IPR034291">
    <property type="entry name" value="TMP_synthase"/>
</dbReference>
<dbReference type="Gene3D" id="3.20.20.70">
    <property type="entry name" value="Aldolase class I"/>
    <property type="match status" value="1"/>
</dbReference>
<evidence type="ECO:0000256" key="8">
    <source>
        <dbReference type="ARBA" id="ARBA00047883"/>
    </source>
</evidence>
<evidence type="ECO:0000256" key="9">
    <source>
        <dbReference type="HAMAP-Rule" id="MF_00097"/>
    </source>
</evidence>
<evidence type="ECO:0000313" key="15">
    <source>
        <dbReference type="Proteomes" id="UP000233534"/>
    </source>
</evidence>
<dbReference type="PIRSF" id="PIRSF000512">
    <property type="entry name" value="TMP_PPase_Cyanobac_prd"/>
    <property type="match status" value="1"/>
</dbReference>
<feature type="binding site" evidence="9">
    <location>
        <position position="260"/>
    </location>
    <ligand>
        <name>4-amino-2-methyl-5-(diphosphooxymethyl)pyrimidine</name>
        <dbReference type="ChEBI" id="CHEBI:57841"/>
    </ligand>
</feature>
<feature type="binding site" evidence="9">
    <location>
        <begin position="189"/>
        <end position="193"/>
    </location>
    <ligand>
        <name>4-amino-2-methyl-5-(diphosphooxymethyl)pyrimidine</name>
        <dbReference type="ChEBI" id="CHEBI:57841"/>
    </ligand>
</feature>
<dbReference type="EMBL" id="CP025197">
    <property type="protein sequence ID" value="AUG57374.1"/>
    <property type="molecule type" value="Genomic_DNA"/>
</dbReference>
<dbReference type="Pfam" id="PF17792">
    <property type="entry name" value="ThiD2"/>
    <property type="match status" value="1"/>
</dbReference>
<name>A0A2K9EB47_9FIRM</name>
<organism evidence="14 15">
    <name type="scientific">Acetivibrio saccincola</name>
    <dbReference type="NCBI Taxonomy" id="1677857"/>
    <lineage>
        <taxon>Bacteria</taxon>
        <taxon>Bacillati</taxon>
        <taxon>Bacillota</taxon>
        <taxon>Clostridia</taxon>
        <taxon>Eubacteriales</taxon>
        <taxon>Oscillospiraceae</taxon>
        <taxon>Acetivibrio</taxon>
    </lineage>
</organism>
<dbReference type="HAMAP" id="MF_00097">
    <property type="entry name" value="TMP_synthase"/>
    <property type="match status" value="1"/>
</dbReference>
<dbReference type="NCBIfam" id="NF002727">
    <property type="entry name" value="PRK02615.1"/>
    <property type="match status" value="1"/>
</dbReference>
<keyword evidence="2 9" id="KW-0808">Transferase</keyword>
<dbReference type="SUPFAM" id="SSF51391">
    <property type="entry name" value="Thiamin phosphate synthase"/>
    <property type="match status" value="1"/>
</dbReference>
<keyword evidence="15" id="KW-1185">Reference proteome</keyword>
<proteinExistence type="inferred from homology"/>
<feature type="domain" description="ThiD2" evidence="13">
    <location>
        <begin position="17"/>
        <end position="140"/>
    </location>
</feature>
<feature type="binding site" evidence="9">
    <location>
        <position position="222"/>
    </location>
    <ligand>
        <name>Mg(2+)</name>
        <dbReference type="ChEBI" id="CHEBI:18420"/>
    </ligand>
</feature>